<evidence type="ECO:0000313" key="3">
    <source>
        <dbReference type="Proteomes" id="UP001148018"/>
    </source>
</evidence>
<comment type="caution">
    <text evidence="1">The sequence shown here is derived from an EMBL/GenBank/DDBJ whole genome shotgun (WGS) entry which is preliminary data.</text>
</comment>
<evidence type="ECO:0000313" key="1">
    <source>
        <dbReference type="EMBL" id="KAJ3608790.1"/>
    </source>
</evidence>
<gene>
    <name evidence="1" type="ORF">NHX12_023320</name>
    <name evidence="2" type="ORF">NHX12_024103</name>
</gene>
<reference evidence="1" key="1">
    <citation type="submission" date="2022-07" db="EMBL/GenBank/DDBJ databases">
        <title>Chromosome-level genome of Muraenolepis orangiensis.</title>
        <authorList>
            <person name="Kim J."/>
        </authorList>
    </citation>
    <scope>NUCLEOTIDE SEQUENCE</scope>
    <source>
        <strain evidence="1">KU_S4_2022</strain>
        <tissue evidence="1">Muscle</tissue>
    </source>
</reference>
<dbReference type="Proteomes" id="UP001148018">
    <property type="component" value="Unassembled WGS sequence"/>
</dbReference>
<keyword evidence="3" id="KW-1185">Reference proteome</keyword>
<dbReference type="EMBL" id="JANIIK010000039">
    <property type="protein sequence ID" value="KAJ3608790.1"/>
    <property type="molecule type" value="Genomic_DNA"/>
</dbReference>
<evidence type="ECO:0000313" key="2">
    <source>
        <dbReference type="EMBL" id="KAJ3609583.1"/>
    </source>
</evidence>
<accession>A0A9Q0EJU0</accession>
<name>A0A9Q0EJU0_9TELE</name>
<dbReference type="AlphaFoldDB" id="A0A9Q0EJU0"/>
<protein>
    <submittedName>
        <fullName evidence="1">Uncharacterized protein</fullName>
    </submittedName>
</protein>
<organism evidence="1 3">
    <name type="scientific">Muraenolepis orangiensis</name>
    <name type="common">Patagonian moray cod</name>
    <dbReference type="NCBI Taxonomy" id="630683"/>
    <lineage>
        <taxon>Eukaryota</taxon>
        <taxon>Metazoa</taxon>
        <taxon>Chordata</taxon>
        <taxon>Craniata</taxon>
        <taxon>Vertebrata</taxon>
        <taxon>Euteleostomi</taxon>
        <taxon>Actinopterygii</taxon>
        <taxon>Neopterygii</taxon>
        <taxon>Teleostei</taxon>
        <taxon>Neoteleostei</taxon>
        <taxon>Acanthomorphata</taxon>
        <taxon>Zeiogadaria</taxon>
        <taxon>Gadariae</taxon>
        <taxon>Gadiformes</taxon>
        <taxon>Muraenolepidoidei</taxon>
        <taxon>Muraenolepididae</taxon>
        <taxon>Muraenolepis</taxon>
    </lineage>
</organism>
<proteinExistence type="predicted"/>
<dbReference type="EMBL" id="JANIIK010000039">
    <property type="protein sequence ID" value="KAJ3609583.1"/>
    <property type="molecule type" value="Genomic_DNA"/>
</dbReference>
<sequence>MSDCLFQDCRKCFSPKYIHVVSPRGLIGALYSKAGLSSQLVLSSSSRVSCELWTVDRVMLSIPHKSSSV</sequence>